<feature type="non-terminal residue" evidence="8">
    <location>
        <position position="94"/>
    </location>
</feature>
<dbReference type="CDD" id="cd09274">
    <property type="entry name" value="RNase_HI_RT_Ty3"/>
    <property type="match status" value="1"/>
</dbReference>
<keyword evidence="9" id="KW-1185">Reference proteome</keyword>
<evidence type="ECO:0000313" key="8">
    <source>
        <dbReference type="EMBL" id="KAL0188147.1"/>
    </source>
</evidence>
<evidence type="ECO:0000256" key="5">
    <source>
        <dbReference type="ARBA" id="ARBA00022801"/>
    </source>
</evidence>
<dbReference type="AlphaFoldDB" id="A0ABD0QPP7"/>
<feature type="non-terminal residue" evidence="8">
    <location>
        <position position="1"/>
    </location>
</feature>
<keyword evidence="1" id="KW-0808">Transferase</keyword>
<sequence length="94" mass="10769">FVVEINASSTGVGAVLSQRHGSAPKLIPCAYFSRKLKQAEQNYDMGNPELLAMKATFEEWRHWLEGAKFPFTLLTDHHNLEYLRSAKRLNHRQA</sequence>
<dbReference type="InterPro" id="IPR043502">
    <property type="entry name" value="DNA/RNA_pol_sf"/>
</dbReference>
<evidence type="ECO:0000256" key="2">
    <source>
        <dbReference type="ARBA" id="ARBA00022695"/>
    </source>
</evidence>
<reference evidence="8 9" key="1">
    <citation type="submission" date="2024-05" db="EMBL/GenBank/DDBJ databases">
        <title>Genome sequencing and assembly of Indian major carp, Cirrhinus mrigala (Hamilton, 1822).</title>
        <authorList>
            <person name="Mohindra V."/>
            <person name="Chowdhury L.M."/>
            <person name="Lal K."/>
            <person name="Jena J.K."/>
        </authorList>
    </citation>
    <scope>NUCLEOTIDE SEQUENCE [LARGE SCALE GENOMIC DNA]</scope>
    <source>
        <strain evidence="8">CM1030</strain>
        <tissue evidence="8">Blood</tissue>
    </source>
</reference>
<dbReference type="FunFam" id="3.10.20.370:FF:000003">
    <property type="entry name" value="Transposon Tf2-6 polyprotein"/>
    <property type="match status" value="1"/>
</dbReference>
<dbReference type="SUPFAM" id="SSF56672">
    <property type="entry name" value="DNA/RNA polymerases"/>
    <property type="match status" value="1"/>
</dbReference>
<comment type="caution">
    <text evidence="8">The sequence shown here is derived from an EMBL/GenBank/DDBJ whole genome shotgun (WGS) entry which is preliminary data.</text>
</comment>
<evidence type="ECO:0000256" key="3">
    <source>
        <dbReference type="ARBA" id="ARBA00022722"/>
    </source>
</evidence>
<keyword evidence="5" id="KW-0378">Hydrolase</keyword>
<keyword evidence="4" id="KW-0255">Endonuclease</keyword>
<name>A0ABD0QPP7_CIRMR</name>
<evidence type="ECO:0000256" key="4">
    <source>
        <dbReference type="ARBA" id="ARBA00022759"/>
    </source>
</evidence>
<dbReference type="PANTHER" id="PTHR34072">
    <property type="entry name" value="ENZYMATIC POLYPROTEIN-RELATED"/>
    <property type="match status" value="1"/>
</dbReference>
<dbReference type="Proteomes" id="UP001529510">
    <property type="component" value="Unassembled WGS sequence"/>
</dbReference>
<dbReference type="EMBL" id="JAMKFB020000007">
    <property type="protein sequence ID" value="KAL0188147.1"/>
    <property type="molecule type" value="Genomic_DNA"/>
</dbReference>
<dbReference type="GO" id="GO:0016787">
    <property type="term" value="F:hydrolase activity"/>
    <property type="evidence" value="ECO:0007669"/>
    <property type="project" value="UniProtKB-KW"/>
</dbReference>
<keyword evidence="2" id="KW-0548">Nucleotidyltransferase</keyword>
<evidence type="ECO:0000256" key="6">
    <source>
        <dbReference type="ARBA" id="ARBA00022918"/>
    </source>
</evidence>
<dbReference type="PANTHER" id="PTHR34072:SF42">
    <property type="entry name" value="INTEGRASE CATALYTIC DOMAIN-CONTAINING PROTEIN"/>
    <property type="match status" value="1"/>
</dbReference>
<protein>
    <recommendedName>
        <fullName evidence="7">Reverse transcriptase RNase H-like domain-containing protein</fullName>
    </recommendedName>
</protein>
<keyword evidence="6" id="KW-0695">RNA-directed DNA polymerase</keyword>
<evidence type="ECO:0000259" key="7">
    <source>
        <dbReference type="Pfam" id="PF17917"/>
    </source>
</evidence>
<dbReference type="GO" id="GO:0003964">
    <property type="term" value="F:RNA-directed DNA polymerase activity"/>
    <property type="evidence" value="ECO:0007669"/>
    <property type="project" value="UniProtKB-KW"/>
</dbReference>
<accession>A0ABD0QPP7</accession>
<evidence type="ECO:0000256" key="1">
    <source>
        <dbReference type="ARBA" id="ARBA00022679"/>
    </source>
</evidence>
<keyword evidence="3" id="KW-0540">Nuclease</keyword>
<dbReference type="Gene3D" id="3.10.20.370">
    <property type="match status" value="1"/>
</dbReference>
<evidence type="ECO:0000313" key="9">
    <source>
        <dbReference type="Proteomes" id="UP001529510"/>
    </source>
</evidence>
<dbReference type="InterPro" id="IPR041373">
    <property type="entry name" value="RT_RNaseH"/>
</dbReference>
<organism evidence="8 9">
    <name type="scientific">Cirrhinus mrigala</name>
    <name type="common">Mrigala</name>
    <dbReference type="NCBI Taxonomy" id="683832"/>
    <lineage>
        <taxon>Eukaryota</taxon>
        <taxon>Metazoa</taxon>
        <taxon>Chordata</taxon>
        <taxon>Craniata</taxon>
        <taxon>Vertebrata</taxon>
        <taxon>Euteleostomi</taxon>
        <taxon>Actinopterygii</taxon>
        <taxon>Neopterygii</taxon>
        <taxon>Teleostei</taxon>
        <taxon>Ostariophysi</taxon>
        <taxon>Cypriniformes</taxon>
        <taxon>Cyprinidae</taxon>
        <taxon>Labeoninae</taxon>
        <taxon>Labeonini</taxon>
        <taxon>Cirrhinus</taxon>
    </lineage>
</organism>
<dbReference type="GO" id="GO:0004519">
    <property type="term" value="F:endonuclease activity"/>
    <property type="evidence" value="ECO:0007669"/>
    <property type="project" value="UniProtKB-KW"/>
</dbReference>
<proteinExistence type="predicted"/>
<feature type="domain" description="Reverse transcriptase RNase H-like" evidence="7">
    <location>
        <begin position="1"/>
        <end position="93"/>
    </location>
</feature>
<dbReference type="Pfam" id="PF17917">
    <property type="entry name" value="RT_RNaseH"/>
    <property type="match status" value="1"/>
</dbReference>
<gene>
    <name evidence="8" type="ORF">M9458_015246</name>
</gene>